<evidence type="ECO:0000256" key="4">
    <source>
        <dbReference type="ARBA" id="ARBA00022553"/>
    </source>
</evidence>
<comment type="similarity">
    <text evidence="1">Belongs to the protein kinase superfamily. CAMK Ser/Thr protein kinase family.</text>
</comment>
<organism evidence="12 13">
    <name type="scientific">Toxocara canis</name>
    <name type="common">Canine roundworm</name>
    <dbReference type="NCBI Taxonomy" id="6265"/>
    <lineage>
        <taxon>Eukaryota</taxon>
        <taxon>Metazoa</taxon>
        <taxon>Ecdysozoa</taxon>
        <taxon>Nematoda</taxon>
        <taxon>Chromadorea</taxon>
        <taxon>Rhabditida</taxon>
        <taxon>Spirurina</taxon>
        <taxon>Ascaridomorpha</taxon>
        <taxon>Ascaridoidea</taxon>
        <taxon>Toxocaridae</taxon>
        <taxon>Toxocara</taxon>
    </lineage>
</organism>
<evidence type="ECO:0000256" key="8">
    <source>
        <dbReference type="ARBA" id="ARBA00022840"/>
    </source>
</evidence>
<reference evidence="12 13" key="1">
    <citation type="submission" date="2014-11" db="EMBL/GenBank/DDBJ databases">
        <title>Genetic blueprint of the zoonotic pathogen Toxocara canis.</title>
        <authorList>
            <person name="Zhu X.-Q."/>
            <person name="Korhonen P.K."/>
            <person name="Cai H."/>
            <person name="Young N.D."/>
            <person name="Nejsum P."/>
            <person name="von Samson-Himmelstjerna G."/>
            <person name="Boag P.R."/>
            <person name="Tan P."/>
            <person name="Li Q."/>
            <person name="Min J."/>
            <person name="Yang Y."/>
            <person name="Wang X."/>
            <person name="Fang X."/>
            <person name="Hall R.S."/>
            <person name="Hofmann A."/>
            <person name="Sternberg P.W."/>
            <person name="Jex A.R."/>
            <person name="Gasser R.B."/>
        </authorList>
    </citation>
    <scope>NUCLEOTIDE SEQUENCE [LARGE SCALE GENOMIC DNA]</scope>
    <source>
        <strain evidence="12">PN_DK_2014</strain>
    </source>
</reference>
<comment type="catalytic activity">
    <reaction evidence="9">
        <text>L-threonyl-[protein] + ATP = O-phospho-L-threonyl-[protein] + ADP + H(+)</text>
        <dbReference type="Rhea" id="RHEA:46608"/>
        <dbReference type="Rhea" id="RHEA-COMP:11060"/>
        <dbReference type="Rhea" id="RHEA-COMP:11605"/>
        <dbReference type="ChEBI" id="CHEBI:15378"/>
        <dbReference type="ChEBI" id="CHEBI:30013"/>
        <dbReference type="ChEBI" id="CHEBI:30616"/>
        <dbReference type="ChEBI" id="CHEBI:61977"/>
        <dbReference type="ChEBI" id="CHEBI:456216"/>
        <dbReference type="EC" id="2.7.11.1"/>
    </reaction>
</comment>
<keyword evidence="13" id="KW-1185">Reference proteome</keyword>
<keyword evidence="8 11" id="KW-0067">ATP-binding</keyword>
<evidence type="ECO:0000313" key="13">
    <source>
        <dbReference type="Proteomes" id="UP000031036"/>
    </source>
</evidence>
<dbReference type="STRING" id="6265.A0A0B2V130"/>
<dbReference type="GO" id="GO:0005524">
    <property type="term" value="F:ATP binding"/>
    <property type="evidence" value="ECO:0007669"/>
    <property type="project" value="UniProtKB-UniRule"/>
</dbReference>
<keyword evidence="4" id="KW-0597">Phosphoprotein</keyword>
<dbReference type="OrthoDB" id="40902at2759"/>
<keyword evidence="7 12" id="KW-0418">Kinase</keyword>
<protein>
    <recommendedName>
        <fullName evidence="2">non-specific serine/threonine protein kinase</fullName>
        <ecNumber evidence="2">2.7.11.1</ecNumber>
    </recommendedName>
</protein>
<evidence type="ECO:0000256" key="7">
    <source>
        <dbReference type="ARBA" id="ARBA00022777"/>
    </source>
</evidence>
<dbReference type="Proteomes" id="UP000031036">
    <property type="component" value="Unassembled WGS sequence"/>
</dbReference>
<accession>A0A0B2V130</accession>
<proteinExistence type="inferred from homology"/>
<dbReference type="GO" id="GO:0035095">
    <property type="term" value="P:behavioral response to nicotine"/>
    <property type="evidence" value="ECO:0007669"/>
    <property type="project" value="UniProtKB-ARBA"/>
</dbReference>
<dbReference type="FunFam" id="3.30.200.20:FF:000156">
    <property type="entry name" value="MAP kinase-activated protein kinase 3"/>
    <property type="match status" value="1"/>
</dbReference>
<dbReference type="GO" id="GO:0004674">
    <property type="term" value="F:protein serine/threonine kinase activity"/>
    <property type="evidence" value="ECO:0007669"/>
    <property type="project" value="UniProtKB-KW"/>
</dbReference>
<comment type="catalytic activity">
    <reaction evidence="10">
        <text>L-seryl-[protein] + ATP = O-phospho-L-seryl-[protein] + ADP + H(+)</text>
        <dbReference type="Rhea" id="RHEA:17989"/>
        <dbReference type="Rhea" id="RHEA-COMP:9863"/>
        <dbReference type="Rhea" id="RHEA-COMP:11604"/>
        <dbReference type="ChEBI" id="CHEBI:15378"/>
        <dbReference type="ChEBI" id="CHEBI:29999"/>
        <dbReference type="ChEBI" id="CHEBI:30616"/>
        <dbReference type="ChEBI" id="CHEBI:83421"/>
        <dbReference type="ChEBI" id="CHEBI:456216"/>
        <dbReference type="EC" id="2.7.11.1"/>
    </reaction>
</comment>
<evidence type="ECO:0000256" key="2">
    <source>
        <dbReference type="ARBA" id="ARBA00012513"/>
    </source>
</evidence>
<keyword evidence="5" id="KW-0808">Transferase</keyword>
<dbReference type="InterPro" id="IPR011009">
    <property type="entry name" value="Kinase-like_dom_sf"/>
</dbReference>
<keyword evidence="6 11" id="KW-0547">Nucleotide-binding</keyword>
<keyword evidence="3" id="KW-0723">Serine/threonine-protein kinase</keyword>
<gene>
    <name evidence="12" type="primary">MAPKAPK2</name>
    <name evidence="12" type="ORF">Tcan_06128</name>
</gene>
<dbReference type="InterPro" id="IPR017441">
    <property type="entry name" value="Protein_kinase_ATP_BS"/>
</dbReference>
<dbReference type="GO" id="GO:0019901">
    <property type="term" value="F:protein kinase binding"/>
    <property type="evidence" value="ECO:0007669"/>
    <property type="project" value="UniProtKB-ARBA"/>
</dbReference>
<evidence type="ECO:0000256" key="11">
    <source>
        <dbReference type="PROSITE-ProRule" id="PRU10141"/>
    </source>
</evidence>
<evidence type="ECO:0000256" key="5">
    <source>
        <dbReference type="ARBA" id="ARBA00022679"/>
    </source>
</evidence>
<evidence type="ECO:0000256" key="10">
    <source>
        <dbReference type="ARBA" id="ARBA00048679"/>
    </source>
</evidence>
<dbReference type="AlphaFoldDB" id="A0A0B2V130"/>
<comment type="caution">
    <text evidence="12">The sequence shown here is derived from an EMBL/GenBank/DDBJ whole genome shotgun (WGS) entry which is preliminary data.</text>
</comment>
<dbReference type="PROSITE" id="PS00107">
    <property type="entry name" value="PROTEIN_KINASE_ATP"/>
    <property type="match status" value="1"/>
</dbReference>
<evidence type="ECO:0000313" key="12">
    <source>
        <dbReference type="EMBL" id="KHN77106.1"/>
    </source>
</evidence>
<name>A0A0B2V130_TOXCA</name>
<dbReference type="Gene3D" id="3.30.200.20">
    <property type="entry name" value="Phosphorylase Kinase, domain 1"/>
    <property type="match status" value="1"/>
</dbReference>
<evidence type="ECO:0000256" key="6">
    <source>
        <dbReference type="ARBA" id="ARBA00022741"/>
    </source>
</evidence>
<dbReference type="EC" id="2.7.11.1" evidence="2"/>
<feature type="binding site" evidence="11">
    <location>
        <position position="109"/>
    </location>
    <ligand>
        <name>ATP</name>
        <dbReference type="ChEBI" id="CHEBI:30616"/>
    </ligand>
</feature>
<evidence type="ECO:0000256" key="9">
    <source>
        <dbReference type="ARBA" id="ARBA00047899"/>
    </source>
</evidence>
<evidence type="ECO:0000256" key="3">
    <source>
        <dbReference type="ARBA" id="ARBA00022527"/>
    </source>
</evidence>
<sequence>MLPMGNTETSAKGNRDNRDSDAKIAAKGFCLCGDRTVYTERSQKNLESFKFIQISRPLSMPPQLQISLPVHTHPVTQDYRISRQVLGVGINGKVVECENRKTGEKFALKVLRDVPKARREVELHYAAGQHMHIVRIFDVYENTYNQDEMEKTLATMRVGNEDVHIKSLKDSNNRLLNKRRNRAEKQ</sequence>
<evidence type="ECO:0000256" key="1">
    <source>
        <dbReference type="ARBA" id="ARBA00006692"/>
    </source>
</evidence>
<dbReference type="EMBL" id="JPKZ01002384">
    <property type="protein sequence ID" value="KHN77106.1"/>
    <property type="molecule type" value="Genomic_DNA"/>
</dbReference>
<dbReference type="SUPFAM" id="SSF56112">
    <property type="entry name" value="Protein kinase-like (PK-like)"/>
    <property type="match status" value="1"/>
</dbReference>